<sequence length="173" mass="19290">MLPAKLKKTLKRDIKQSGHPREKAVDVMYAVQSHYGYLSDEGLAEAAELLGMSELELEELATFYDYIYRRPVGKYVLHVCDGVVCWMCHEGWECVGEEESIVTYLCARLGVEVGETTPDGLFTVLPSACIGYCENAPAMLVNGKPYGPLTPASLDEVLEELRNQPPEEMVVDR</sequence>
<feature type="binding site" evidence="7">
    <location>
        <position position="80"/>
    </location>
    <ligand>
        <name>[2Fe-2S] cluster</name>
        <dbReference type="ChEBI" id="CHEBI:190135"/>
    </ligand>
</feature>
<name>A0AAU9F4F4_9BACT</name>
<dbReference type="InterPro" id="IPR002023">
    <property type="entry name" value="NuoE-like"/>
</dbReference>
<comment type="cofactor">
    <cofactor evidence="7">
        <name>[2Fe-2S] cluster</name>
        <dbReference type="ChEBI" id="CHEBI:190135"/>
    </cofactor>
    <text evidence="7">Binds 1 [2Fe-2S] cluster.</text>
</comment>
<dbReference type="EMBL" id="AP028679">
    <property type="protein sequence ID" value="BEQ15957.1"/>
    <property type="molecule type" value="Genomic_DNA"/>
</dbReference>
<dbReference type="Gene3D" id="3.40.30.10">
    <property type="entry name" value="Glutaredoxin"/>
    <property type="match status" value="1"/>
</dbReference>
<proteinExistence type="inferred from homology"/>
<feature type="binding site" evidence="7">
    <location>
        <position position="133"/>
    </location>
    <ligand>
        <name>[2Fe-2S] cluster</name>
        <dbReference type="ChEBI" id="CHEBI:190135"/>
    </ligand>
</feature>
<evidence type="ECO:0000256" key="4">
    <source>
        <dbReference type="ARBA" id="ARBA00023004"/>
    </source>
</evidence>
<dbReference type="NCBIfam" id="NF005722">
    <property type="entry name" value="PRK07539.1-2"/>
    <property type="match status" value="1"/>
</dbReference>
<dbReference type="GO" id="GO:0046872">
    <property type="term" value="F:metal ion binding"/>
    <property type="evidence" value="ECO:0007669"/>
    <property type="project" value="UniProtKB-KW"/>
</dbReference>
<dbReference type="InterPro" id="IPR036249">
    <property type="entry name" value="Thioredoxin-like_sf"/>
</dbReference>
<feature type="binding site" evidence="7">
    <location>
        <position position="129"/>
    </location>
    <ligand>
        <name>[2Fe-2S] cluster</name>
        <dbReference type="ChEBI" id="CHEBI:190135"/>
    </ligand>
</feature>
<evidence type="ECO:0000256" key="5">
    <source>
        <dbReference type="ARBA" id="ARBA00023014"/>
    </source>
</evidence>
<accession>A0AAU9F4F4</accession>
<comment type="cofactor">
    <cofactor evidence="6">
        <name>[2Fe-2S] cluster</name>
        <dbReference type="ChEBI" id="CHEBI:190135"/>
    </cofactor>
</comment>
<dbReference type="Gene3D" id="1.10.10.1590">
    <property type="entry name" value="NADH-quinone oxidoreductase subunit E"/>
    <property type="match status" value="1"/>
</dbReference>
<evidence type="ECO:0000313" key="8">
    <source>
        <dbReference type="EMBL" id="BEQ15957.1"/>
    </source>
</evidence>
<dbReference type="Proteomes" id="UP001366166">
    <property type="component" value="Chromosome"/>
</dbReference>
<dbReference type="RefSeq" id="WP_338601128.1">
    <property type="nucleotide sequence ID" value="NZ_AP028679.1"/>
</dbReference>
<evidence type="ECO:0000313" key="9">
    <source>
        <dbReference type="Proteomes" id="UP001366166"/>
    </source>
</evidence>
<dbReference type="PANTHER" id="PTHR10371">
    <property type="entry name" value="NADH DEHYDROGENASE UBIQUINONE FLAVOPROTEIN 2, MITOCHONDRIAL"/>
    <property type="match status" value="1"/>
</dbReference>
<dbReference type="InterPro" id="IPR042128">
    <property type="entry name" value="NuoE_dom"/>
</dbReference>
<keyword evidence="3 7" id="KW-0479">Metal-binding</keyword>
<dbReference type="InterPro" id="IPR041921">
    <property type="entry name" value="NuoE_N"/>
</dbReference>
<dbReference type="SUPFAM" id="SSF52833">
    <property type="entry name" value="Thioredoxin-like"/>
    <property type="match status" value="1"/>
</dbReference>
<keyword evidence="9" id="KW-1185">Reference proteome</keyword>
<dbReference type="KEGG" id="dmp:FAK_30230"/>
<protein>
    <submittedName>
        <fullName evidence="8">NADH-quinone oxidoreductase subunit E</fullName>
    </submittedName>
</protein>
<gene>
    <name evidence="8" type="primary">nuoE-2</name>
    <name evidence="8" type="ORF">FAK_30230</name>
</gene>
<reference evidence="9" key="1">
    <citation type="journal article" date="2023" name="Arch. Microbiol.">
        <title>Desulfoferula mesophilus gen. nov. sp. nov., a mesophilic sulfate-reducing bacterium isolated from a brackish lake sediment.</title>
        <authorList>
            <person name="Watanabe T."/>
            <person name="Yabe T."/>
            <person name="Tsuji J.M."/>
            <person name="Fukui M."/>
        </authorList>
    </citation>
    <scope>NUCLEOTIDE SEQUENCE [LARGE SCALE GENOMIC DNA]</scope>
    <source>
        <strain evidence="9">12FAK</strain>
    </source>
</reference>
<dbReference type="CDD" id="cd03064">
    <property type="entry name" value="TRX_Fd_NuoE"/>
    <property type="match status" value="1"/>
</dbReference>
<dbReference type="AlphaFoldDB" id="A0AAU9F4F4"/>
<comment type="similarity">
    <text evidence="1">Belongs to the complex I 24 kDa subunit family.</text>
</comment>
<evidence type="ECO:0000256" key="3">
    <source>
        <dbReference type="ARBA" id="ARBA00022723"/>
    </source>
</evidence>
<dbReference type="Pfam" id="PF01257">
    <property type="entry name" value="2Fe-2S_thioredx"/>
    <property type="match status" value="1"/>
</dbReference>
<keyword evidence="4 7" id="KW-0408">Iron</keyword>
<evidence type="ECO:0000256" key="2">
    <source>
        <dbReference type="ARBA" id="ARBA00022714"/>
    </source>
</evidence>
<dbReference type="GO" id="GO:0003954">
    <property type="term" value="F:NADH dehydrogenase activity"/>
    <property type="evidence" value="ECO:0007669"/>
    <property type="project" value="TreeGrafter"/>
</dbReference>
<evidence type="ECO:0000256" key="7">
    <source>
        <dbReference type="PIRSR" id="PIRSR000216-1"/>
    </source>
</evidence>
<dbReference type="PANTHER" id="PTHR10371:SF3">
    <property type="entry name" value="NADH DEHYDROGENASE [UBIQUINONE] FLAVOPROTEIN 2, MITOCHONDRIAL"/>
    <property type="match status" value="1"/>
</dbReference>
<feature type="binding site" evidence="7">
    <location>
        <position position="85"/>
    </location>
    <ligand>
        <name>[2Fe-2S] cluster</name>
        <dbReference type="ChEBI" id="CHEBI:190135"/>
    </ligand>
</feature>
<keyword evidence="5 7" id="KW-0411">Iron-sulfur</keyword>
<organism evidence="8 9">
    <name type="scientific">Desulfoferula mesophila</name>
    <dbReference type="NCBI Taxonomy" id="3058419"/>
    <lineage>
        <taxon>Bacteria</taxon>
        <taxon>Pseudomonadati</taxon>
        <taxon>Thermodesulfobacteriota</taxon>
        <taxon>Desulfarculia</taxon>
        <taxon>Desulfarculales</taxon>
        <taxon>Desulfarculaceae</taxon>
        <taxon>Desulfoferula</taxon>
    </lineage>
</organism>
<dbReference type="GO" id="GO:0051537">
    <property type="term" value="F:2 iron, 2 sulfur cluster binding"/>
    <property type="evidence" value="ECO:0007669"/>
    <property type="project" value="UniProtKB-KW"/>
</dbReference>
<evidence type="ECO:0000256" key="6">
    <source>
        <dbReference type="ARBA" id="ARBA00034078"/>
    </source>
</evidence>
<evidence type="ECO:0000256" key="1">
    <source>
        <dbReference type="ARBA" id="ARBA00010643"/>
    </source>
</evidence>
<dbReference type="PIRSF" id="PIRSF000216">
    <property type="entry name" value="NADH_DH_24kDa"/>
    <property type="match status" value="1"/>
</dbReference>
<keyword evidence="2 7" id="KW-0001">2Fe-2S</keyword>